<organism evidence="2 3">
    <name type="scientific">Saccharopolyspora cebuensis</name>
    <dbReference type="NCBI Taxonomy" id="418759"/>
    <lineage>
        <taxon>Bacteria</taxon>
        <taxon>Bacillati</taxon>
        <taxon>Actinomycetota</taxon>
        <taxon>Actinomycetes</taxon>
        <taxon>Pseudonocardiales</taxon>
        <taxon>Pseudonocardiaceae</taxon>
        <taxon>Saccharopolyspora</taxon>
    </lineage>
</organism>
<keyword evidence="3" id="KW-1185">Reference proteome</keyword>
<reference evidence="2 3" key="1">
    <citation type="submission" date="2024-08" db="EMBL/GenBank/DDBJ databases">
        <title>Genome mining of Saccharopolyspora cebuensis PGLac3 from Nigerian medicinal plant.</title>
        <authorList>
            <person name="Ezeobiora C.E."/>
            <person name="Igbokwe N.H."/>
            <person name="Amin D.H."/>
            <person name="Mendie U.E."/>
        </authorList>
    </citation>
    <scope>NUCLEOTIDE SEQUENCE [LARGE SCALE GENOMIC DNA]</scope>
    <source>
        <strain evidence="2 3">PGLac3</strain>
    </source>
</reference>
<dbReference type="Proteomes" id="UP001564626">
    <property type="component" value="Unassembled WGS sequence"/>
</dbReference>
<dbReference type="RefSeq" id="WP_345359016.1">
    <property type="nucleotide sequence ID" value="NZ_BAABII010000004.1"/>
</dbReference>
<sequence>MDDPPKVDPDEVLEKLRATPLGPSLETETARRSFLYGQLERSADPMLREMGQELSSGRTSPLALLHSDAYGAHLLSVAEQADGAALKTGLDQYVADHTPPPAPRWEDEEDDDFSEEDWLR</sequence>
<comment type="caution">
    <text evidence="2">The sequence shown here is derived from an EMBL/GenBank/DDBJ whole genome shotgun (WGS) entry which is preliminary data.</text>
</comment>
<feature type="region of interest" description="Disordered" evidence="1">
    <location>
        <begin position="1"/>
        <end position="29"/>
    </location>
</feature>
<feature type="compositionally biased region" description="Basic and acidic residues" evidence="1">
    <location>
        <begin position="1"/>
        <end position="17"/>
    </location>
</feature>
<evidence type="ECO:0000313" key="2">
    <source>
        <dbReference type="EMBL" id="MEY8043425.1"/>
    </source>
</evidence>
<accession>A0ABV4CQP5</accession>
<feature type="compositionally biased region" description="Acidic residues" evidence="1">
    <location>
        <begin position="106"/>
        <end position="120"/>
    </location>
</feature>
<protein>
    <submittedName>
        <fullName evidence="2">Uncharacterized protein</fullName>
    </submittedName>
</protein>
<gene>
    <name evidence="2" type="ORF">AB8O55_28790</name>
</gene>
<evidence type="ECO:0000313" key="3">
    <source>
        <dbReference type="Proteomes" id="UP001564626"/>
    </source>
</evidence>
<feature type="region of interest" description="Disordered" evidence="1">
    <location>
        <begin position="90"/>
        <end position="120"/>
    </location>
</feature>
<dbReference type="EMBL" id="JBGEHV010000095">
    <property type="protein sequence ID" value="MEY8043425.1"/>
    <property type="molecule type" value="Genomic_DNA"/>
</dbReference>
<proteinExistence type="predicted"/>
<evidence type="ECO:0000256" key="1">
    <source>
        <dbReference type="SAM" id="MobiDB-lite"/>
    </source>
</evidence>
<name>A0ABV4CQP5_9PSEU</name>